<gene>
    <name evidence="2" type="ORF">IAB70_01170</name>
</gene>
<reference evidence="2" key="1">
    <citation type="submission" date="2020-10" db="EMBL/GenBank/DDBJ databases">
        <authorList>
            <person name="Gilroy R."/>
        </authorList>
    </citation>
    <scope>NUCLEOTIDE SEQUENCE</scope>
    <source>
        <strain evidence="2">CHK195-15760</strain>
    </source>
</reference>
<dbReference type="AlphaFoldDB" id="A0A9D1M0A8"/>
<organism evidence="2 3">
    <name type="scientific">Candidatus Merdicola faecigallinarum</name>
    <dbReference type="NCBI Taxonomy" id="2840862"/>
    <lineage>
        <taxon>Bacteria</taxon>
        <taxon>Bacillati</taxon>
        <taxon>Bacillota</taxon>
        <taxon>Clostridia</taxon>
        <taxon>Candidatus Merdicola</taxon>
    </lineage>
</organism>
<evidence type="ECO:0000256" key="1">
    <source>
        <dbReference type="SAM" id="Phobius"/>
    </source>
</evidence>
<sequence>MIIVIIFLLTILIGVLLLRSKRQIKKPIIILFAIILIVEIGYMIYQFTTQDVSDGWVMKITVTGFNEGYDNTVYVYNNRKVVIDPADESKKTESYNLEKNIRVKGVVEYVEGYEEEQETSRSYYFDTNSTGPVTSEIFDSDEVGYYYQIELKDGTTKRITPQNEILQEFFSQIPFQKFETSLLAE</sequence>
<keyword evidence="1" id="KW-1133">Transmembrane helix</keyword>
<feature type="transmembrane region" description="Helical" evidence="1">
    <location>
        <begin position="27"/>
        <end position="45"/>
    </location>
</feature>
<proteinExistence type="predicted"/>
<evidence type="ECO:0000313" key="3">
    <source>
        <dbReference type="Proteomes" id="UP000824093"/>
    </source>
</evidence>
<dbReference type="Proteomes" id="UP000824093">
    <property type="component" value="Unassembled WGS sequence"/>
</dbReference>
<protein>
    <recommendedName>
        <fullName evidence="4">DUF4811 domain-containing protein</fullName>
    </recommendedName>
</protein>
<evidence type="ECO:0000313" key="2">
    <source>
        <dbReference type="EMBL" id="HIU51228.1"/>
    </source>
</evidence>
<name>A0A9D1M0A8_9FIRM</name>
<evidence type="ECO:0008006" key="4">
    <source>
        <dbReference type="Google" id="ProtNLM"/>
    </source>
</evidence>
<accession>A0A9D1M0A8</accession>
<comment type="caution">
    <text evidence="2">The sequence shown here is derived from an EMBL/GenBank/DDBJ whole genome shotgun (WGS) entry which is preliminary data.</text>
</comment>
<dbReference type="EMBL" id="DVNH01000010">
    <property type="protein sequence ID" value="HIU51228.1"/>
    <property type="molecule type" value="Genomic_DNA"/>
</dbReference>
<keyword evidence="1" id="KW-0472">Membrane</keyword>
<reference evidence="2" key="2">
    <citation type="journal article" date="2021" name="PeerJ">
        <title>Extensive microbial diversity within the chicken gut microbiome revealed by metagenomics and culture.</title>
        <authorList>
            <person name="Gilroy R."/>
            <person name="Ravi A."/>
            <person name="Getino M."/>
            <person name="Pursley I."/>
            <person name="Horton D.L."/>
            <person name="Alikhan N.F."/>
            <person name="Baker D."/>
            <person name="Gharbi K."/>
            <person name="Hall N."/>
            <person name="Watson M."/>
            <person name="Adriaenssens E.M."/>
            <person name="Foster-Nyarko E."/>
            <person name="Jarju S."/>
            <person name="Secka A."/>
            <person name="Antonio M."/>
            <person name="Oren A."/>
            <person name="Chaudhuri R.R."/>
            <person name="La Ragione R."/>
            <person name="Hildebrand F."/>
            <person name="Pallen M.J."/>
        </authorList>
    </citation>
    <scope>NUCLEOTIDE SEQUENCE</scope>
    <source>
        <strain evidence="2">CHK195-15760</strain>
    </source>
</reference>
<keyword evidence="1" id="KW-0812">Transmembrane</keyword>